<sequence length="147" mass="16780">MSISGTTPPMSFAHDLESGHYFVTTNPYGNAVILDIRLTKYEVVKLKSGIVKLSNDGVKYEKFIFEDLQFSPPTNPNCGFAKLLGCNNFYRYTAELRLGKNSTINIPQKIGDKIWIIPPQIIYDDKVIKLETVVFENKKKYWLTPLL</sequence>
<accession>A0A545UH84</accession>
<proteinExistence type="predicted"/>
<reference evidence="1 2" key="1">
    <citation type="submission" date="2019-07" db="EMBL/GenBank/DDBJ databases">
        <title>Draft genome for Aliikangiella sp. M105.</title>
        <authorList>
            <person name="Wang G."/>
        </authorList>
    </citation>
    <scope>NUCLEOTIDE SEQUENCE [LARGE SCALE GENOMIC DNA]</scope>
    <source>
        <strain evidence="1 2">M105</strain>
    </source>
</reference>
<dbReference type="Proteomes" id="UP000315439">
    <property type="component" value="Unassembled WGS sequence"/>
</dbReference>
<evidence type="ECO:0000313" key="1">
    <source>
        <dbReference type="EMBL" id="TQV88831.1"/>
    </source>
</evidence>
<evidence type="ECO:0000313" key="2">
    <source>
        <dbReference type="Proteomes" id="UP000315439"/>
    </source>
</evidence>
<dbReference type="AlphaFoldDB" id="A0A545UH84"/>
<protein>
    <submittedName>
        <fullName evidence="1">Uncharacterized protein</fullName>
    </submittedName>
</protein>
<dbReference type="RefSeq" id="WP_142892316.1">
    <property type="nucleotide sequence ID" value="NZ_ML660161.1"/>
</dbReference>
<comment type="caution">
    <text evidence="1">The sequence shown here is derived from an EMBL/GenBank/DDBJ whole genome shotgun (WGS) entry which is preliminary data.</text>
</comment>
<dbReference type="EMBL" id="VIKS01000003">
    <property type="protein sequence ID" value="TQV88831.1"/>
    <property type="molecule type" value="Genomic_DNA"/>
</dbReference>
<keyword evidence="2" id="KW-1185">Reference proteome</keyword>
<gene>
    <name evidence="1" type="ORF">FLL46_04675</name>
</gene>
<organism evidence="1 2">
    <name type="scientific">Aliikangiella coralliicola</name>
    <dbReference type="NCBI Taxonomy" id="2592383"/>
    <lineage>
        <taxon>Bacteria</taxon>
        <taxon>Pseudomonadati</taxon>
        <taxon>Pseudomonadota</taxon>
        <taxon>Gammaproteobacteria</taxon>
        <taxon>Oceanospirillales</taxon>
        <taxon>Pleioneaceae</taxon>
        <taxon>Aliikangiella</taxon>
    </lineage>
</organism>
<name>A0A545UH84_9GAMM</name>